<protein>
    <recommendedName>
        <fullName evidence="19">Bifunctional NAD(P)H-hydrate repair enzyme</fullName>
    </recommendedName>
    <alternativeName>
        <fullName evidence="19">Nicotinamide nucleotide repair protein</fullName>
    </alternativeName>
    <domain>
        <recommendedName>
            <fullName evidence="19">ADP-dependent (S)-NAD(P)H-hydrate dehydratase</fullName>
            <ecNumber evidence="19">4.2.1.136</ecNumber>
        </recommendedName>
        <alternativeName>
            <fullName evidence="19">ADP-dependent NAD(P)HX dehydratase</fullName>
        </alternativeName>
    </domain>
    <domain>
        <recommendedName>
            <fullName evidence="19">NAD(P)H-hydrate epimerase</fullName>
            <ecNumber evidence="19">5.1.99.6</ecNumber>
        </recommendedName>
    </domain>
</protein>
<comment type="caution">
    <text evidence="22">The sequence shown here is derived from an EMBL/GenBank/DDBJ whole genome shotgun (WGS) entry which is preliminary data.</text>
</comment>
<evidence type="ECO:0000256" key="1">
    <source>
        <dbReference type="ARBA" id="ARBA00000013"/>
    </source>
</evidence>
<dbReference type="GO" id="GO:0005524">
    <property type="term" value="F:ATP binding"/>
    <property type="evidence" value="ECO:0007669"/>
    <property type="project" value="UniProtKB-UniRule"/>
</dbReference>
<dbReference type="NCBIfam" id="TIGR00197">
    <property type="entry name" value="yjeF_nterm"/>
    <property type="match status" value="1"/>
</dbReference>
<comment type="similarity">
    <text evidence="17">Belongs to the NnrD/CARKD family.</text>
</comment>
<dbReference type="InterPro" id="IPR000631">
    <property type="entry name" value="CARKD"/>
</dbReference>
<dbReference type="CDD" id="cd01171">
    <property type="entry name" value="YXKO-related"/>
    <property type="match status" value="1"/>
</dbReference>
<dbReference type="GO" id="GO:0052856">
    <property type="term" value="F:NAD(P)HX epimerase activity"/>
    <property type="evidence" value="ECO:0007669"/>
    <property type="project" value="UniProtKB-UniRule"/>
</dbReference>
<evidence type="ECO:0000256" key="8">
    <source>
        <dbReference type="ARBA" id="ARBA00022857"/>
    </source>
</evidence>
<keyword evidence="23" id="KW-1185">Reference proteome</keyword>
<dbReference type="PANTHER" id="PTHR12592">
    <property type="entry name" value="ATP-DEPENDENT (S)-NAD(P)H-HYDRATE DEHYDRATASE FAMILY MEMBER"/>
    <property type="match status" value="1"/>
</dbReference>
<evidence type="ECO:0000256" key="13">
    <source>
        <dbReference type="ARBA" id="ARBA00023268"/>
    </source>
</evidence>
<evidence type="ECO:0000256" key="12">
    <source>
        <dbReference type="ARBA" id="ARBA00023239"/>
    </source>
</evidence>
<dbReference type="OrthoDB" id="9806925at2"/>
<reference evidence="22 23" key="1">
    <citation type="submission" date="2018-06" db="EMBL/GenBank/DDBJ databases">
        <title>Genomic Encyclopedia of Archaeal and Bacterial Type Strains, Phase II (KMG-II): from individual species to whole genera.</title>
        <authorList>
            <person name="Goeker M."/>
        </authorList>
    </citation>
    <scope>NUCLEOTIDE SEQUENCE [LARGE SCALE GENOMIC DNA]</scope>
    <source>
        <strain evidence="22 23">DSM 24525</strain>
    </source>
</reference>
<dbReference type="GO" id="GO:0016301">
    <property type="term" value="F:kinase activity"/>
    <property type="evidence" value="ECO:0007669"/>
    <property type="project" value="UniProtKB-KW"/>
</dbReference>
<dbReference type="Proteomes" id="UP000249688">
    <property type="component" value="Unassembled WGS sequence"/>
</dbReference>
<evidence type="ECO:0000259" key="20">
    <source>
        <dbReference type="PROSITE" id="PS51383"/>
    </source>
</evidence>
<dbReference type="PROSITE" id="PS51385">
    <property type="entry name" value="YJEF_N"/>
    <property type="match status" value="1"/>
</dbReference>
<evidence type="ECO:0000256" key="3">
    <source>
        <dbReference type="ARBA" id="ARBA00006001"/>
    </source>
</evidence>
<evidence type="ECO:0000256" key="9">
    <source>
        <dbReference type="ARBA" id="ARBA00022958"/>
    </source>
</evidence>
<keyword evidence="9 18" id="KW-0630">Potassium</keyword>
<keyword evidence="6 17" id="KW-0547">Nucleotide-binding</keyword>
<evidence type="ECO:0000256" key="7">
    <source>
        <dbReference type="ARBA" id="ARBA00022840"/>
    </source>
</evidence>
<dbReference type="Gene3D" id="3.40.50.10260">
    <property type="entry name" value="YjeF N-terminal domain"/>
    <property type="match status" value="1"/>
</dbReference>
<dbReference type="NCBIfam" id="TIGR00196">
    <property type="entry name" value="yjeF_cterm"/>
    <property type="match status" value="1"/>
</dbReference>
<dbReference type="InterPro" id="IPR017953">
    <property type="entry name" value="Carbohydrate_kinase_pred_CS"/>
</dbReference>
<dbReference type="GO" id="GO:0052855">
    <property type="term" value="F:ADP-dependent NAD(P)H-hydrate dehydratase activity"/>
    <property type="evidence" value="ECO:0007669"/>
    <property type="project" value="UniProtKB-UniRule"/>
</dbReference>
<dbReference type="PIRSF" id="PIRSF017184">
    <property type="entry name" value="Nnr"/>
    <property type="match status" value="1"/>
</dbReference>
<dbReference type="Gene3D" id="3.40.1190.20">
    <property type="match status" value="1"/>
</dbReference>
<evidence type="ECO:0000313" key="22">
    <source>
        <dbReference type="EMBL" id="PZW50801.1"/>
    </source>
</evidence>
<proteinExistence type="inferred from homology"/>
<dbReference type="EC" id="4.2.1.136" evidence="19"/>
<dbReference type="SUPFAM" id="SSF53613">
    <property type="entry name" value="Ribokinase-like"/>
    <property type="match status" value="1"/>
</dbReference>
<comment type="catalytic activity">
    <reaction evidence="1 18 19">
        <text>(6R)-NADHX = (6S)-NADHX</text>
        <dbReference type="Rhea" id="RHEA:32215"/>
        <dbReference type="ChEBI" id="CHEBI:64074"/>
        <dbReference type="ChEBI" id="CHEBI:64075"/>
        <dbReference type="EC" id="5.1.99.6"/>
    </reaction>
</comment>
<feature type="domain" description="YjeF C-terminal" evidence="20">
    <location>
        <begin position="211"/>
        <end position="463"/>
    </location>
</feature>
<evidence type="ECO:0000256" key="10">
    <source>
        <dbReference type="ARBA" id="ARBA00023027"/>
    </source>
</evidence>
<sequence length="463" mass="46186">MHELLTPAETARADALAVAAGVPIARLMHNAGRAVAEAIRQRFRPRRVLVLAGPGNNGGDGWVAARLLEQIGWPVAVAPLASPHPGTEAAEAMRRFRGPVVPFTPAEAARAELLVDAVFGAGLSRALDPEVAAVLAAASGPVVAVDVPSGLCGLTGRGWGPVRAAALTVTFGWLKPGHLLLPGRMLCGETVLADIGLPMSVLAAIAPRLWRNGPALWRLPAAEAAGHKYTRGHVTVLAGATMPGAARLAAAAARRVGAGLVAIEAPDPATATLLRGTEPGLLVTDAVSDDPRHRVWVLGPGLPANAATLARFTALVAAGRQVVGDASLFAAAGLPSALAGAAVLTPHAGEFFRVFGDPGADRVAAARAAAAATGAVLLLKGPDTVIAAPDGRAAINANAPPSLATAGSGDVLAGIIAGLLAQGMPAFEAACAGAWVHGAAAPTGPGVLAEDVLAGIGGAMRPR</sequence>
<dbReference type="RefSeq" id="WP_111396102.1">
    <property type="nucleotide sequence ID" value="NZ_QKYU01000001.1"/>
</dbReference>
<feature type="binding site" evidence="17">
    <location>
        <position position="347"/>
    </location>
    <ligand>
        <name>(6S)-NADPHX</name>
        <dbReference type="ChEBI" id="CHEBI:64076"/>
    </ligand>
</feature>
<evidence type="ECO:0000256" key="14">
    <source>
        <dbReference type="ARBA" id="ARBA00025153"/>
    </source>
</evidence>
<keyword evidence="22" id="KW-0808">Transferase</keyword>
<keyword evidence="13" id="KW-0511">Multifunctional enzyme</keyword>
<dbReference type="InterPro" id="IPR004443">
    <property type="entry name" value="YjeF_N_dom"/>
</dbReference>
<comment type="caution">
    <text evidence="18">Lacks conserved residue(s) required for the propagation of feature annotation.</text>
</comment>
<dbReference type="SUPFAM" id="SSF64153">
    <property type="entry name" value="YjeF N-terminal domain-like"/>
    <property type="match status" value="1"/>
</dbReference>
<dbReference type="InterPro" id="IPR036652">
    <property type="entry name" value="YjeF_N_dom_sf"/>
</dbReference>
<keyword evidence="22" id="KW-0418">Kinase</keyword>
<keyword evidence="12 17" id="KW-0456">Lyase</keyword>
<evidence type="ECO:0000256" key="2">
    <source>
        <dbReference type="ARBA" id="ARBA00000909"/>
    </source>
</evidence>
<comment type="similarity">
    <text evidence="18">Belongs to the NnrE/AIBP family.</text>
</comment>
<evidence type="ECO:0000256" key="11">
    <source>
        <dbReference type="ARBA" id="ARBA00023235"/>
    </source>
</evidence>
<feature type="binding site" evidence="17">
    <location>
        <position position="245"/>
    </location>
    <ligand>
        <name>(6S)-NADPHX</name>
        <dbReference type="ChEBI" id="CHEBI:64076"/>
    </ligand>
</feature>
<evidence type="ECO:0000259" key="21">
    <source>
        <dbReference type="PROSITE" id="PS51385"/>
    </source>
</evidence>
<feature type="binding site" evidence="18">
    <location>
        <position position="149"/>
    </location>
    <ligand>
        <name>K(+)</name>
        <dbReference type="ChEBI" id="CHEBI:29103"/>
    </ligand>
</feature>
<organism evidence="22 23">
    <name type="scientific">Humitalea rosea</name>
    <dbReference type="NCBI Taxonomy" id="990373"/>
    <lineage>
        <taxon>Bacteria</taxon>
        <taxon>Pseudomonadati</taxon>
        <taxon>Pseudomonadota</taxon>
        <taxon>Alphaproteobacteria</taxon>
        <taxon>Acetobacterales</taxon>
        <taxon>Roseomonadaceae</taxon>
        <taxon>Humitalea</taxon>
    </lineage>
</organism>
<name>A0A2W7ISF2_9PROT</name>
<dbReference type="PROSITE" id="PS01050">
    <property type="entry name" value="YJEF_C_2"/>
    <property type="match status" value="1"/>
</dbReference>
<feature type="binding site" evidence="17">
    <location>
        <position position="410"/>
    </location>
    <ligand>
        <name>(6S)-NADPHX</name>
        <dbReference type="ChEBI" id="CHEBI:64076"/>
    </ligand>
</feature>
<feature type="binding site" evidence="18">
    <location>
        <position position="57"/>
    </location>
    <ligand>
        <name>K(+)</name>
        <dbReference type="ChEBI" id="CHEBI:29103"/>
    </ligand>
</feature>
<feature type="binding site" evidence="18">
    <location>
        <begin position="120"/>
        <end position="126"/>
    </location>
    <ligand>
        <name>(6S)-NADPHX</name>
        <dbReference type="ChEBI" id="CHEBI:64076"/>
    </ligand>
</feature>
<keyword evidence="11 18" id="KW-0413">Isomerase</keyword>
<evidence type="ECO:0000256" key="18">
    <source>
        <dbReference type="HAMAP-Rule" id="MF_01966"/>
    </source>
</evidence>
<comment type="cofactor">
    <cofactor evidence="18 19">
        <name>K(+)</name>
        <dbReference type="ChEBI" id="CHEBI:29103"/>
    </cofactor>
    <text evidence="18 19">Binds 1 potassium ion per subunit.</text>
</comment>
<evidence type="ECO:0000256" key="19">
    <source>
        <dbReference type="PIRNR" id="PIRNR017184"/>
    </source>
</evidence>
<dbReference type="PANTHER" id="PTHR12592:SF0">
    <property type="entry name" value="ATP-DEPENDENT (S)-NAD(P)H-HYDRATE DEHYDRATASE"/>
    <property type="match status" value="1"/>
</dbReference>
<evidence type="ECO:0000313" key="23">
    <source>
        <dbReference type="Proteomes" id="UP000249688"/>
    </source>
</evidence>
<comment type="catalytic activity">
    <reaction evidence="2 18 19">
        <text>(6R)-NADPHX = (6S)-NADPHX</text>
        <dbReference type="Rhea" id="RHEA:32227"/>
        <dbReference type="ChEBI" id="CHEBI:64076"/>
        <dbReference type="ChEBI" id="CHEBI:64077"/>
        <dbReference type="EC" id="5.1.99.6"/>
    </reaction>
</comment>
<feature type="binding site" evidence="18">
    <location>
        <begin position="56"/>
        <end position="60"/>
    </location>
    <ligand>
        <name>(6S)-NADPHX</name>
        <dbReference type="ChEBI" id="CHEBI:64076"/>
    </ligand>
</feature>
<keyword evidence="8 17" id="KW-0521">NADP</keyword>
<feature type="binding site" evidence="17">
    <location>
        <begin position="380"/>
        <end position="384"/>
    </location>
    <ligand>
        <name>AMP</name>
        <dbReference type="ChEBI" id="CHEBI:456215"/>
    </ligand>
</feature>
<evidence type="ECO:0000256" key="4">
    <source>
        <dbReference type="ARBA" id="ARBA00009524"/>
    </source>
</evidence>
<evidence type="ECO:0000256" key="17">
    <source>
        <dbReference type="HAMAP-Rule" id="MF_01965"/>
    </source>
</evidence>
<comment type="function">
    <text evidence="17">Catalyzes the dehydration of the S-form of NAD(P)HX at the expense of ADP, which is converted to AMP. Together with NAD(P)HX epimerase, which catalyzes the epimerization of the S- and R-forms, the enzyme allows the repair of both epimers of NAD(P)HX, a damaged form of NAD(P)H that is a result of enzymatic or heat-dependent hydration.</text>
</comment>
<dbReference type="EMBL" id="QKYU01000001">
    <property type="protein sequence ID" value="PZW50801.1"/>
    <property type="molecule type" value="Genomic_DNA"/>
</dbReference>
<comment type="cofactor">
    <cofactor evidence="17">
        <name>Mg(2+)</name>
        <dbReference type="ChEBI" id="CHEBI:18420"/>
    </cofactor>
</comment>
<evidence type="ECO:0000256" key="15">
    <source>
        <dbReference type="ARBA" id="ARBA00048238"/>
    </source>
</evidence>
<comment type="subunit">
    <text evidence="17">Homotetramer.</text>
</comment>
<feature type="binding site" evidence="17">
    <location>
        <position position="409"/>
    </location>
    <ligand>
        <name>AMP</name>
        <dbReference type="ChEBI" id="CHEBI:456215"/>
    </ligand>
</feature>
<accession>A0A2W7ISF2</accession>
<evidence type="ECO:0000256" key="16">
    <source>
        <dbReference type="ARBA" id="ARBA00049209"/>
    </source>
</evidence>
<keyword evidence="10 17" id="KW-0520">NAD</keyword>
<gene>
    <name evidence="17" type="primary">nnrD</name>
    <name evidence="18" type="synonym">nnrE</name>
    <name evidence="22" type="ORF">C8P66_10114</name>
</gene>
<dbReference type="Pfam" id="PF03853">
    <property type="entry name" value="YjeF_N"/>
    <property type="match status" value="1"/>
</dbReference>
<dbReference type="PROSITE" id="PS51383">
    <property type="entry name" value="YJEF_C_3"/>
    <property type="match status" value="1"/>
</dbReference>
<dbReference type="InterPro" id="IPR030677">
    <property type="entry name" value="Nnr"/>
</dbReference>
<keyword evidence="7 17" id="KW-0067">ATP-binding</keyword>
<dbReference type="HAMAP" id="MF_01965">
    <property type="entry name" value="NADHX_dehydratase"/>
    <property type="match status" value="1"/>
</dbReference>
<dbReference type="Pfam" id="PF01256">
    <property type="entry name" value="Carb_kinase"/>
    <property type="match status" value="1"/>
</dbReference>
<dbReference type="GO" id="GO:0046872">
    <property type="term" value="F:metal ion binding"/>
    <property type="evidence" value="ECO:0007669"/>
    <property type="project" value="UniProtKB-UniRule"/>
</dbReference>
<dbReference type="AlphaFoldDB" id="A0A2W7ISF2"/>
<evidence type="ECO:0000256" key="6">
    <source>
        <dbReference type="ARBA" id="ARBA00022741"/>
    </source>
</evidence>
<comment type="function">
    <text evidence="18">Catalyzes the epimerization of the S- and R-forms of NAD(P)HX, a damaged form of NAD(P)H that is a result of enzymatic or heat-dependent hydration. This is a prerequisite for the S-specific NAD(P)H-hydrate dehydratase to allow the repair of both epimers of NAD(P)HX.</text>
</comment>
<dbReference type="GO" id="GO:0110051">
    <property type="term" value="P:metabolite repair"/>
    <property type="evidence" value="ECO:0007669"/>
    <property type="project" value="TreeGrafter"/>
</dbReference>
<feature type="binding site" evidence="18">
    <location>
        <position position="146"/>
    </location>
    <ligand>
        <name>(6S)-NADPHX</name>
        <dbReference type="ChEBI" id="CHEBI:64076"/>
    </ligand>
</feature>
<dbReference type="EC" id="5.1.99.6" evidence="19"/>
<comment type="catalytic activity">
    <reaction evidence="16 17 19">
        <text>(6S)-NADPHX + ADP = AMP + phosphate + NADPH + H(+)</text>
        <dbReference type="Rhea" id="RHEA:32235"/>
        <dbReference type="ChEBI" id="CHEBI:15378"/>
        <dbReference type="ChEBI" id="CHEBI:43474"/>
        <dbReference type="ChEBI" id="CHEBI:57783"/>
        <dbReference type="ChEBI" id="CHEBI:64076"/>
        <dbReference type="ChEBI" id="CHEBI:456215"/>
        <dbReference type="ChEBI" id="CHEBI:456216"/>
        <dbReference type="EC" id="4.2.1.136"/>
    </reaction>
</comment>
<comment type="catalytic activity">
    <reaction evidence="15 17 19">
        <text>(6S)-NADHX + ADP = AMP + phosphate + NADH + H(+)</text>
        <dbReference type="Rhea" id="RHEA:32223"/>
        <dbReference type="ChEBI" id="CHEBI:15378"/>
        <dbReference type="ChEBI" id="CHEBI:43474"/>
        <dbReference type="ChEBI" id="CHEBI:57945"/>
        <dbReference type="ChEBI" id="CHEBI:64074"/>
        <dbReference type="ChEBI" id="CHEBI:456215"/>
        <dbReference type="ChEBI" id="CHEBI:456216"/>
        <dbReference type="EC" id="4.2.1.136"/>
    </reaction>
</comment>
<dbReference type="GO" id="GO:0046496">
    <property type="term" value="P:nicotinamide nucleotide metabolic process"/>
    <property type="evidence" value="ECO:0007669"/>
    <property type="project" value="UniProtKB-UniRule"/>
</dbReference>
<feature type="binding site" evidence="17">
    <location>
        <position position="301"/>
    </location>
    <ligand>
        <name>(6S)-NADPHX</name>
        <dbReference type="ChEBI" id="CHEBI:64076"/>
    </ligand>
</feature>
<dbReference type="HAMAP" id="MF_01966">
    <property type="entry name" value="NADHX_epimerase"/>
    <property type="match status" value="1"/>
</dbReference>
<keyword evidence="5 18" id="KW-0479">Metal-binding</keyword>
<evidence type="ECO:0000256" key="5">
    <source>
        <dbReference type="ARBA" id="ARBA00022723"/>
    </source>
</evidence>
<dbReference type="PROSITE" id="PS01049">
    <property type="entry name" value="YJEF_C_1"/>
    <property type="match status" value="1"/>
</dbReference>
<dbReference type="InterPro" id="IPR029056">
    <property type="entry name" value="Ribokinase-like"/>
</dbReference>
<comment type="similarity">
    <text evidence="4 19">In the C-terminal section; belongs to the NnrD/CARKD family.</text>
</comment>
<comment type="similarity">
    <text evidence="3 19">In the N-terminal section; belongs to the NnrE/AIBP family.</text>
</comment>
<comment type="function">
    <text evidence="14 19">Bifunctional enzyme that catalyzes the epimerization of the S- and R-forms of NAD(P)HX and the dehydration of the S-form of NAD(P)HX at the expense of ADP, which is converted to AMP. This allows the repair of both epimers of NAD(P)HX, a damaged form of NAD(P)H that is a result of enzymatic or heat-dependent hydration.</text>
</comment>
<feature type="domain" description="YjeF N-terminal" evidence="21">
    <location>
        <begin position="10"/>
        <end position="203"/>
    </location>
</feature>
<feature type="binding site" evidence="18">
    <location>
        <position position="116"/>
    </location>
    <ligand>
        <name>K(+)</name>
        <dbReference type="ChEBI" id="CHEBI:29103"/>
    </ligand>
</feature>